<proteinExistence type="predicted"/>
<organism evidence="1 2">
    <name type="scientific">Tortispora caseinolytica NRRL Y-17796</name>
    <dbReference type="NCBI Taxonomy" id="767744"/>
    <lineage>
        <taxon>Eukaryota</taxon>
        <taxon>Fungi</taxon>
        <taxon>Dikarya</taxon>
        <taxon>Ascomycota</taxon>
        <taxon>Saccharomycotina</taxon>
        <taxon>Trigonopsidomycetes</taxon>
        <taxon>Trigonopsidales</taxon>
        <taxon>Trigonopsidaceae</taxon>
        <taxon>Tortispora</taxon>
    </lineage>
</organism>
<gene>
    <name evidence="1" type="ORF">CANCADRAFT_138898</name>
</gene>
<name>A0A1E4TC73_9ASCO</name>
<sequence>MLGTMRMKCCAHIVGIQQNSVVDFVSKLPQVNVRRQQQQQQQQQQRSDSYQLQMNLIRCSSHAHKRVCLIDVLIGMLLGNTRMANRGLYLQLPIHFAAESLKLLTIIFWGLAKT</sequence>
<dbReference type="Proteomes" id="UP000095023">
    <property type="component" value="Unassembled WGS sequence"/>
</dbReference>
<evidence type="ECO:0000313" key="2">
    <source>
        <dbReference type="Proteomes" id="UP000095023"/>
    </source>
</evidence>
<accession>A0A1E4TC73</accession>
<dbReference type="EMBL" id="KV453843">
    <property type="protein sequence ID" value="ODV89360.1"/>
    <property type="molecule type" value="Genomic_DNA"/>
</dbReference>
<protein>
    <submittedName>
        <fullName evidence="1">Uncharacterized protein</fullName>
    </submittedName>
</protein>
<dbReference type="AlphaFoldDB" id="A0A1E4TC73"/>
<keyword evidence="2" id="KW-1185">Reference proteome</keyword>
<reference evidence="2" key="1">
    <citation type="submission" date="2016-02" db="EMBL/GenBank/DDBJ databases">
        <title>Comparative genomics of biotechnologically important yeasts.</title>
        <authorList>
            <consortium name="DOE Joint Genome Institute"/>
            <person name="Riley R."/>
            <person name="Haridas S."/>
            <person name="Wolfe K.H."/>
            <person name="Lopes M.R."/>
            <person name="Hittinger C.T."/>
            <person name="Goker M."/>
            <person name="Salamov A."/>
            <person name="Wisecaver J."/>
            <person name="Long T.M."/>
            <person name="Aerts A.L."/>
            <person name="Barry K."/>
            <person name="Choi C."/>
            <person name="Clum A."/>
            <person name="Coughlan A.Y."/>
            <person name="Deshpande S."/>
            <person name="Douglass A.P."/>
            <person name="Hanson S.J."/>
            <person name="Klenk H.-P."/>
            <person name="Labutti K."/>
            <person name="Lapidus A."/>
            <person name="Lindquist E."/>
            <person name="Lipzen A."/>
            <person name="Meier-Kolthoff J.P."/>
            <person name="Ohm R.A."/>
            <person name="Otillar R.P."/>
            <person name="Pangilinan J."/>
            <person name="Peng Y."/>
            <person name="Rokas A."/>
            <person name="Rosa C.A."/>
            <person name="Scheuner C."/>
            <person name="Sibirny A.A."/>
            <person name="Slot J.C."/>
            <person name="Stielow J.B."/>
            <person name="Sun H."/>
            <person name="Kurtzman C.P."/>
            <person name="Blackwell M."/>
            <person name="Jeffries T.W."/>
            <person name="Grigoriev I.V."/>
        </authorList>
    </citation>
    <scope>NUCLEOTIDE SEQUENCE [LARGE SCALE GENOMIC DNA]</scope>
    <source>
        <strain evidence="2">NRRL Y-17796</strain>
    </source>
</reference>
<evidence type="ECO:0000313" key="1">
    <source>
        <dbReference type="EMBL" id="ODV89360.1"/>
    </source>
</evidence>